<name>A0A6C0CND6_9ZZZZ</name>
<protein>
    <submittedName>
        <fullName evidence="1">Uncharacterized protein</fullName>
    </submittedName>
</protein>
<sequence length="143" mass="16542">MEFHFVGIKNGGLATILDSNSNPRFICFKERGIAKTYTTYLCEHKSRFGMWPTVNLSTPRVELHVRDTKETMSSDDYMDLLEIKEKALTDIDKLSIMTGISYFYCHTFGYEDLMSISLSGQDMDGEADDFMYREHLDYSLKNT</sequence>
<dbReference type="EMBL" id="MN739458">
    <property type="protein sequence ID" value="QHT05737.1"/>
    <property type="molecule type" value="Genomic_DNA"/>
</dbReference>
<reference evidence="1" key="1">
    <citation type="journal article" date="2020" name="Nature">
        <title>Giant virus diversity and host interactions through global metagenomics.</title>
        <authorList>
            <person name="Schulz F."/>
            <person name="Roux S."/>
            <person name="Paez-Espino D."/>
            <person name="Jungbluth S."/>
            <person name="Walsh D.A."/>
            <person name="Denef V.J."/>
            <person name="McMahon K.D."/>
            <person name="Konstantinidis K.T."/>
            <person name="Eloe-Fadrosh E.A."/>
            <person name="Kyrpides N.C."/>
            <person name="Woyke T."/>
        </authorList>
    </citation>
    <scope>NUCLEOTIDE SEQUENCE</scope>
    <source>
        <strain evidence="1">GVMAG-M-3300021389-45</strain>
    </source>
</reference>
<dbReference type="AlphaFoldDB" id="A0A6C0CND6"/>
<accession>A0A6C0CND6</accession>
<evidence type="ECO:0000313" key="1">
    <source>
        <dbReference type="EMBL" id="QHT05737.1"/>
    </source>
</evidence>
<organism evidence="1">
    <name type="scientific">viral metagenome</name>
    <dbReference type="NCBI Taxonomy" id="1070528"/>
    <lineage>
        <taxon>unclassified sequences</taxon>
        <taxon>metagenomes</taxon>
        <taxon>organismal metagenomes</taxon>
    </lineage>
</organism>
<proteinExistence type="predicted"/>